<reference evidence="1 2" key="1">
    <citation type="submission" date="2014-04" db="EMBL/GenBank/DDBJ databases">
        <title>Evolutionary Origins and Diversification of the Mycorrhizal Mutualists.</title>
        <authorList>
            <consortium name="DOE Joint Genome Institute"/>
            <consortium name="Mycorrhizal Genomics Consortium"/>
            <person name="Kohler A."/>
            <person name="Kuo A."/>
            <person name="Nagy L.G."/>
            <person name="Floudas D."/>
            <person name="Copeland A."/>
            <person name="Barry K.W."/>
            <person name="Cichocki N."/>
            <person name="Veneault-Fourrey C."/>
            <person name="LaButti K."/>
            <person name="Lindquist E.A."/>
            <person name="Lipzen A."/>
            <person name="Lundell T."/>
            <person name="Morin E."/>
            <person name="Murat C."/>
            <person name="Riley R."/>
            <person name="Ohm R."/>
            <person name="Sun H."/>
            <person name="Tunlid A."/>
            <person name="Henrissat B."/>
            <person name="Grigoriev I.V."/>
            <person name="Hibbett D.S."/>
            <person name="Martin F."/>
        </authorList>
    </citation>
    <scope>NUCLEOTIDE SEQUENCE [LARGE SCALE GENOMIC DNA]</scope>
    <source>
        <strain evidence="1 2">FD-317 M1</strain>
    </source>
</reference>
<dbReference type="HOGENOM" id="CLU_2359961_0_0_1"/>
<sequence>MSEWTLAVKAWEKDQCQPNPLVPTLHSLMYHKVQLNLATEDEHCSRQNPASVDSEFSPLHLVMEGLELEEQQQQLKWDTDHIGQHPTSLQQSKIKE</sequence>
<proteinExistence type="predicted"/>
<dbReference type="AlphaFoldDB" id="A0A0D0CB05"/>
<accession>A0A0D0CB05</accession>
<organism evidence="1 2">
    <name type="scientific">Collybiopsis luxurians FD-317 M1</name>
    <dbReference type="NCBI Taxonomy" id="944289"/>
    <lineage>
        <taxon>Eukaryota</taxon>
        <taxon>Fungi</taxon>
        <taxon>Dikarya</taxon>
        <taxon>Basidiomycota</taxon>
        <taxon>Agaricomycotina</taxon>
        <taxon>Agaricomycetes</taxon>
        <taxon>Agaricomycetidae</taxon>
        <taxon>Agaricales</taxon>
        <taxon>Marasmiineae</taxon>
        <taxon>Omphalotaceae</taxon>
        <taxon>Collybiopsis</taxon>
        <taxon>Collybiopsis luxurians</taxon>
    </lineage>
</organism>
<gene>
    <name evidence="1" type="ORF">GYMLUDRAFT_248835</name>
</gene>
<keyword evidence="2" id="KW-1185">Reference proteome</keyword>
<dbReference type="EMBL" id="KN834808">
    <property type="protein sequence ID" value="KIK55232.1"/>
    <property type="molecule type" value="Genomic_DNA"/>
</dbReference>
<name>A0A0D0CB05_9AGAR</name>
<evidence type="ECO:0000313" key="1">
    <source>
        <dbReference type="EMBL" id="KIK55232.1"/>
    </source>
</evidence>
<dbReference type="Proteomes" id="UP000053593">
    <property type="component" value="Unassembled WGS sequence"/>
</dbReference>
<evidence type="ECO:0000313" key="2">
    <source>
        <dbReference type="Proteomes" id="UP000053593"/>
    </source>
</evidence>
<protein>
    <submittedName>
        <fullName evidence="1">Uncharacterized protein</fullName>
    </submittedName>
</protein>